<dbReference type="EMBL" id="JAHJDP010000072">
    <property type="protein sequence ID" value="MBU2691689.1"/>
    <property type="molecule type" value="Genomic_DNA"/>
</dbReference>
<keyword evidence="5" id="KW-0378">Hydrolase</keyword>
<evidence type="ECO:0000256" key="6">
    <source>
        <dbReference type="ARBA" id="ARBA00023204"/>
    </source>
</evidence>
<evidence type="ECO:0000256" key="3">
    <source>
        <dbReference type="ARBA" id="ARBA00022763"/>
    </source>
</evidence>
<protein>
    <submittedName>
        <fullName evidence="7">UV DNA damage repair endonuclease UvsE</fullName>
    </submittedName>
</protein>
<organism evidence="7 8">
    <name type="scientific">Eiseniibacteriota bacterium</name>
    <dbReference type="NCBI Taxonomy" id="2212470"/>
    <lineage>
        <taxon>Bacteria</taxon>
        <taxon>Candidatus Eiseniibacteriota</taxon>
    </lineage>
</organism>
<keyword evidence="6" id="KW-0234">DNA repair</keyword>
<dbReference type="Proteomes" id="UP000777784">
    <property type="component" value="Unassembled WGS sequence"/>
</dbReference>
<dbReference type="Pfam" id="PF03851">
    <property type="entry name" value="UvdE"/>
    <property type="match status" value="1"/>
</dbReference>
<keyword evidence="3" id="KW-0227">DNA damage</keyword>
<name>A0A948W6N2_UNCEI</name>
<dbReference type="GO" id="GO:0016787">
    <property type="term" value="F:hydrolase activity"/>
    <property type="evidence" value="ECO:0007669"/>
    <property type="project" value="UniProtKB-KW"/>
</dbReference>
<dbReference type="GO" id="GO:0006289">
    <property type="term" value="P:nucleotide-excision repair"/>
    <property type="evidence" value="ECO:0007669"/>
    <property type="project" value="InterPro"/>
</dbReference>
<evidence type="ECO:0000256" key="2">
    <source>
        <dbReference type="ARBA" id="ARBA00022759"/>
    </source>
</evidence>
<comment type="caution">
    <text evidence="7">The sequence shown here is derived from an EMBL/GenBank/DDBJ whole genome shotgun (WGS) entry which is preliminary data.</text>
</comment>
<sequence>MTVLKNRLGLCCLFQDQSIHFKTITAALAGRLKHTERLRIISDICRHNAESLAAALEYCATHQIGSFRVSSRILPLKTHPQFGYTMTDLPNGDIIVSQFRNCGRIRKRHGLRATFHPDQFIVPGSPDESVVANSIAELEYQTEVAGWIGADVINIHGGGAYGDKTAALRRLTMNLRRLPAAIRRRLTLENDDRIFTPVDLFPVCKAVKIPLVYDVHHHRCNPDGLSIEEATYEALRTWRREPLMHISSPRDGWKGAQPFRHHDFIQLRDYPLLWQGIKMTVEVEAKAKEVAIARLRRGLLRRWKGQQQNFRD</sequence>
<dbReference type="AlphaFoldDB" id="A0A948W6N2"/>
<dbReference type="Gene3D" id="3.20.20.150">
    <property type="entry name" value="Divalent-metal-dependent TIM barrel enzymes"/>
    <property type="match status" value="1"/>
</dbReference>
<dbReference type="GO" id="GO:0009411">
    <property type="term" value="P:response to UV"/>
    <property type="evidence" value="ECO:0007669"/>
    <property type="project" value="InterPro"/>
</dbReference>
<evidence type="ECO:0000256" key="5">
    <source>
        <dbReference type="ARBA" id="ARBA00022801"/>
    </source>
</evidence>
<dbReference type="InterPro" id="IPR036237">
    <property type="entry name" value="Xyl_isomerase-like_sf"/>
</dbReference>
<keyword evidence="4" id="KW-0228">DNA excision</keyword>
<evidence type="ECO:0000256" key="4">
    <source>
        <dbReference type="ARBA" id="ARBA00022769"/>
    </source>
</evidence>
<dbReference type="NCBIfam" id="TIGR00629">
    <property type="entry name" value="uvde"/>
    <property type="match status" value="1"/>
</dbReference>
<gene>
    <name evidence="7" type="primary">uvsE</name>
    <name evidence="7" type="ORF">KJ970_12250</name>
</gene>
<proteinExistence type="predicted"/>
<dbReference type="PANTHER" id="PTHR31290:SF5">
    <property type="entry name" value="UV-DAMAGE ENDONUCLEASE"/>
    <property type="match status" value="1"/>
</dbReference>
<keyword evidence="2 7" id="KW-0255">Endonuclease</keyword>
<dbReference type="GO" id="GO:0004519">
    <property type="term" value="F:endonuclease activity"/>
    <property type="evidence" value="ECO:0007669"/>
    <property type="project" value="UniProtKB-KW"/>
</dbReference>
<accession>A0A948W6N2</accession>
<evidence type="ECO:0000313" key="8">
    <source>
        <dbReference type="Proteomes" id="UP000777784"/>
    </source>
</evidence>
<evidence type="ECO:0000256" key="1">
    <source>
        <dbReference type="ARBA" id="ARBA00022722"/>
    </source>
</evidence>
<reference evidence="7" key="1">
    <citation type="submission" date="2021-05" db="EMBL/GenBank/DDBJ databases">
        <title>Energy efficiency and biological interactions define the core microbiome of deep oligotrophic groundwater.</title>
        <authorList>
            <person name="Mehrshad M."/>
            <person name="Lopez-Fernandez M."/>
            <person name="Bell E."/>
            <person name="Bernier-Latmani R."/>
            <person name="Bertilsson S."/>
            <person name="Dopson M."/>
        </authorList>
    </citation>
    <scope>NUCLEOTIDE SEQUENCE</scope>
    <source>
        <strain evidence="7">Modern_marine.mb.64</strain>
    </source>
</reference>
<keyword evidence="1" id="KW-0540">Nuclease</keyword>
<dbReference type="PANTHER" id="PTHR31290">
    <property type="entry name" value="UV-DAMAGE ENDONUCLEASE"/>
    <property type="match status" value="1"/>
</dbReference>
<dbReference type="SUPFAM" id="SSF51658">
    <property type="entry name" value="Xylose isomerase-like"/>
    <property type="match status" value="1"/>
</dbReference>
<dbReference type="InterPro" id="IPR004601">
    <property type="entry name" value="UvdE"/>
</dbReference>
<evidence type="ECO:0000313" key="7">
    <source>
        <dbReference type="EMBL" id="MBU2691689.1"/>
    </source>
</evidence>